<dbReference type="PANTHER" id="PTHR47425">
    <property type="entry name" value="FARB-RELATED"/>
    <property type="match status" value="1"/>
</dbReference>
<dbReference type="SMART" id="SM00066">
    <property type="entry name" value="GAL4"/>
    <property type="match status" value="1"/>
</dbReference>
<accession>A0A6A6PTE6</accession>
<protein>
    <submittedName>
        <fullName evidence="5">Fungal-specific transcription factor domain-containing protein</fullName>
    </submittedName>
</protein>
<dbReference type="InterPro" id="IPR052761">
    <property type="entry name" value="Fungal_Detox/Toxin_TFs"/>
</dbReference>
<dbReference type="Pfam" id="PF00172">
    <property type="entry name" value="Zn_clus"/>
    <property type="match status" value="1"/>
</dbReference>
<feature type="non-terminal residue" evidence="5">
    <location>
        <position position="560"/>
    </location>
</feature>
<dbReference type="PROSITE" id="PS50048">
    <property type="entry name" value="ZN2_CY6_FUNGAL_2"/>
    <property type="match status" value="1"/>
</dbReference>
<keyword evidence="2" id="KW-0539">Nucleus</keyword>
<feature type="domain" description="Zn(2)-C6 fungal-type" evidence="4">
    <location>
        <begin position="7"/>
        <end position="39"/>
    </location>
</feature>
<dbReference type="GO" id="GO:0000981">
    <property type="term" value="F:DNA-binding transcription factor activity, RNA polymerase II-specific"/>
    <property type="evidence" value="ECO:0007669"/>
    <property type="project" value="InterPro"/>
</dbReference>
<evidence type="ECO:0000256" key="2">
    <source>
        <dbReference type="ARBA" id="ARBA00023242"/>
    </source>
</evidence>
<dbReference type="AlphaFoldDB" id="A0A6A6PTE6"/>
<feature type="region of interest" description="Disordered" evidence="3">
    <location>
        <begin position="44"/>
        <end position="65"/>
    </location>
</feature>
<dbReference type="OrthoDB" id="4451586at2759"/>
<dbReference type="GO" id="GO:0006351">
    <property type="term" value="P:DNA-templated transcription"/>
    <property type="evidence" value="ECO:0007669"/>
    <property type="project" value="InterPro"/>
</dbReference>
<feature type="region of interest" description="Disordered" evidence="3">
    <location>
        <begin position="91"/>
        <end position="118"/>
    </location>
</feature>
<dbReference type="RefSeq" id="XP_033589832.1">
    <property type="nucleotide sequence ID" value="XM_033730362.1"/>
</dbReference>
<dbReference type="InterPro" id="IPR036864">
    <property type="entry name" value="Zn2-C6_fun-type_DNA-bd_sf"/>
</dbReference>
<sequence length="560" mass="62137">RRRAAKACFSCNARKVRCDVTANGAPCTNCRLDEIACTIPVRKRRQGTEPHNDAAAQAARPSGRDADDAHIRLALNFGSVDGLADLSPHSAHSLPERYSRNNQNPSLATGPSVGPRRASAPLLHEDRTQSMGAHASYGLPRYISPLPPQLGVDEIALLRKKNALNLPSPHLQDALLQSFIEYTYPSMPVLNLHEFLTAIERRDGKHTISLLLLQAVLFAGVATVDIRHLRHAGYQTRQTARRDFFQKVRLLYNFDCERDEVILVQSLLLMSCWGEVTDDGKDSSHWISIANSLCHNIGLQAAVAERNQKEQALWKRLRWVAYMREILVALDLQRAPQAGSMEFDIPMLTAEDFEIVAWRRGEQHLAEACLASATPTMQQEKTIICAEQAKLCLILRRLLSLHYNASQHQEHSALARQLSAFIEDTAPFNLAGGLRGVTIQECGDALRGWEGNLAPEARWTQPSRQDINNGQSSIIVQRLTLRILFLTAILTLYRPLPPSSPLVEPVDQLPLWTTDDNSTELVRQTASEITEIATMALGLGLVSKLPTTFVSALRAAVAVH</sequence>
<dbReference type="SUPFAM" id="SSF57701">
    <property type="entry name" value="Zn2/Cys6 DNA-binding domain"/>
    <property type="match status" value="1"/>
</dbReference>
<gene>
    <name evidence="5" type="ORF">BDY17DRAFT_240479</name>
</gene>
<keyword evidence="1" id="KW-0479">Metal-binding</keyword>
<dbReference type="InterPro" id="IPR001138">
    <property type="entry name" value="Zn2Cys6_DnaBD"/>
</dbReference>
<dbReference type="PANTHER" id="PTHR47425:SF2">
    <property type="entry name" value="FARB-RELATED"/>
    <property type="match status" value="1"/>
</dbReference>
<dbReference type="Gene3D" id="4.10.240.10">
    <property type="entry name" value="Zn(2)-C6 fungal-type DNA-binding domain"/>
    <property type="match status" value="1"/>
</dbReference>
<dbReference type="GeneID" id="54471364"/>
<reference evidence="5" key="1">
    <citation type="journal article" date="2020" name="Stud. Mycol.">
        <title>101 Dothideomycetes genomes: a test case for predicting lifestyles and emergence of pathogens.</title>
        <authorList>
            <person name="Haridas S."/>
            <person name="Albert R."/>
            <person name="Binder M."/>
            <person name="Bloem J."/>
            <person name="Labutti K."/>
            <person name="Salamov A."/>
            <person name="Andreopoulos B."/>
            <person name="Baker S."/>
            <person name="Barry K."/>
            <person name="Bills G."/>
            <person name="Bluhm B."/>
            <person name="Cannon C."/>
            <person name="Castanera R."/>
            <person name="Culley D."/>
            <person name="Daum C."/>
            <person name="Ezra D."/>
            <person name="Gonzalez J."/>
            <person name="Henrissat B."/>
            <person name="Kuo A."/>
            <person name="Liang C."/>
            <person name="Lipzen A."/>
            <person name="Lutzoni F."/>
            <person name="Magnuson J."/>
            <person name="Mondo S."/>
            <person name="Nolan M."/>
            <person name="Ohm R."/>
            <person name="Pangilinan J."/>
            <person name="Park H.-J."/>
            <person name="Ramirez L."/>
            <person name="Alfaro M."/>
            <person name="Sun H."/>
            <person name="Tritt A."/>
            <person name="Yoshinaga Y."/>
            <person name="Zwiers L.-H."/>
            <person name="Turgeon B."/>
            <person name="Goodwin S."/>
            <person name="Spatafora J."/>
            <person name="Crous P."/>
            <person name="Grigoriev I."/>
        </authorList>
    </citation>
    <scope>NUCLEOTIDE SEQUENCE</scope>
    <source>
        <strain evidence="5">CBS 113389</strain>
    </source>
</reference>
<dbReference type="CDD" id="cd00067">
    <property type="entry name" value="GAL4"/>
    <property type="match status" value="1"/>
</dbReference>
<feature type="compositionally biased region" description="Polar residues" evidence="3">
    <location>
        <begin position="100"/>
        <end position="109"/>
    </location>
</feature>
<name>A0A6A6PTE6_9PEZI</name>
<evidence type="ECO:0000256" key="1">
    <source>
        <dbReference type="ARBA" id="ARBA00022723"/>
    </source>
</evidence>
<evidence type="ECO:0000313" key="6">
    <source>
        <dbReference type="Proteomes" id="UP000799767"/>
    </source>
</evidence>
<keyword evidence="6" id="KW-1185">Reference proteome</keyword>
<dbReference type="Pfam" id="PF04082">
    <property type="entry name" value="Fungal_trans"/>
    <property type="match status" value="1"/>
</dbReference>
<evidence type="ECO:0000259" key="4">
    <source>
        <dbReference type="PROSITE" id="PS50048"/>
    </source>
</evidence>
<dbReference type="Proteomes" id="UP000799767">
    <property type="component" value="Unassembled WGS sequence"/>
</dbReference>
<evidence type="ECO:0000313" key="5">
    <source>
        <dbReference type="EMBL" id="KAF2483262.1"/>
    </source>
</evidence>
<dbReference type="InterPro" id="IPR007219">
    <property type="entry name" value="XnlR_reg_dom"/>
</dbReference>
<evidence type="ECO:0000256" key="3">
    <source>
        <dbReference type="SAM" id="MobiDB-lite"/>
    </source>
</evidence>
<proteinExistence type="predicted"/>
<dbReference type="GO" id="GO:0003677">
    <property type="term" value="F:DNA binding"/>
    <property type="evidence" value="ECO:0007669"/>
    <property type="project" value="InterPro"/>
</dbReference>
<feature type="non-terminal residue" evidence="5">
    <location>
        <position position="1"/>
    </location>
</feature>
<dbReference type="EMBL" id="MU001635">
    <property type="protein sequence ID" value="KAF2483262.1"/>
    <property type="molecule type" value="Genomic_DNA"/>
</dbReference>
<organism evidence="5 6">
    <name type="scientific">Neohortaea acidophila</name>
    <dbReference type="NCBI Taxonomy" id="245834"/>
    <lineage>
        <taxon>Eukaryota</taxon>
        <taxon>Fungi</taxon>
        <taxon>Dikarya</taxon>
        <taxon>Ascomycota</taxon>
        <taxon>Pezizomycotina</taxon>
        <taxon>Dothideomycetes</taxon>
        <taxon>Dothideomycetidae</taxon>
        <taxon>Mycosphaerellales</taxon>
        <taxon>Teratosphaeriaceae</taxon>
        <taxon>Neohortaea</taxon>
    </lineage>
</organism>
<dbReference type="GO" id="GO:0008270">
    <property type="term" value="F:zinc ion binding"/>
    <property type="evidence" value="ECO:0007669"/>
    <property type="project" value="InterPro"/>
</dbReference>
<dbReference type="CDD" id="cd12148">
    <property type="entry name" value="fungal_TF_MHR"/>
    <property type="match status" value="1"/>
</dbReference>